<keyword evidence="1" id="KW-0472">Membrane</keyword>
<dbReference type="AlphaFoldDB" id="A0A074W076"/>
<protein>
    <submittedName>
        <fullName evidence="2">Uncharacterized protein</fullName>
    </submittedName>
</protein>
<comment type="caution">
    <text evidence="2">The sequence shown here is derived from an EMBL/GenBank/DDBJ whole genome shotgun (WGS) entry which is preliminary data.</text>
</comment>
<name>A0A074W076_9NEIS</name>
<proteinExistence type="predicted"/>
<gene>
    <name evidence="2" type="ORF">SASC598J21_013710</name>
</gene>
<dbReference type="Proteomes" id="UP000027644">
    <property type="component" value="Unassembled WGS sequence"/>
</dbReference>
<sequence length="93" mass="11004">MSKFIIIPIILLLQMAGYIFLFYENKHGHADFPIEWVIFNILGIFNLIVLVLSYFLFFNSENKISFWWIPVTIAVITIIILIIQYIRMAMGEF</sequence>
<accession>A0A074W076</accession>
<keyword evidence="1" id="KW-0812">Transmembrane</keyword>
<evidence type="ECO:0000313" key="2">
    <source>
        <dbReference type="EMBL" id="KEQ00854.1"/>
    </source>
</evidence>
<feature type="transmembrane region" description="Helical" evidence="1">
    <location>
        <begin position="64"/>
        <end position="86"/>
    </location>
</feature>
<evidence type="ECO:0000313" key="3">
    <source>
        <dbReference type="Proteomes" id="UP000027644"/>
    </source>
</evidence>
<keyword evidence="1" id="KW-1133">Transmembrane helix</keyword>
<reference evidence="2 3" key="1">
    <citation type="journal article" date="2014" name="PLoS Genet.">
        <title>Hidden diversity in honey bee gut symbionts detected by single-cell genomics.</title>
        <authorList>
            <person name="Engel P."/>
            <person name="Stepanauskas R."/>
            <person name="Moran N."/>
        </authorList>
    </citation>
    <scope>NUCLEOTIDE SEQUENCE [LARGE SCALE GENOMIC DNA]</scope>
    <source>
        <strain evidence="2 3">SCGC AB-598-J21</strain>
    </source>
</reference>
<evidence type="ECO:0000256" key="1">
    <source>
        <dbReference type="SAM" id="Phobius"/>
    </source>
</evidence>
<organism evidence="2 3">
    <name type="scientific">Snodgrassella alvi SCGC AB-598-J21</name>
    <dbReference type="NCBI Taxonomy" id="1385367"/>
    <lineage>
        <taxon>Bacteria</taxon>
        <taxon>Pseudomonadati</taxon>
        <taxon>Pseudomonadota</taxon>
        <taxon>Betaproteobacteria</taxon>
        <taxon>Neisseriales</taxon>
        <taxon>Neisseriaceae</taxon>
        <taxon>Snodgrassella</taxon>
    </lineage>
</organism>
<feature type="transmembrane region" description="Helical" evidence="1">
    <location>
        <begin position="36"/>
        <end position="58"/>
    </location>
</feature>
<feature type="transmembrane region" description="Helical" evidence="1">
    <location>
        <begin position="6"/>
        <end position="24"/>
    </location>
</feature>
<dbReference type="EMBL" id="AVQL01000443">
    <property type="protein sequence ID" value="KEQ00854.1"/>
    <property type="molecule type" value="Genomic_DNA"/>
</dbReference>